<protein>
    <submittedName>
        <fullName evidence="2">Uncharacterized protein</fullName>
    </submittedName>
</protein>
<gene>
    <name evidence="2" type="ORF">EVAR_23679_1</name>
</gene>
<reference evidence="2 3" key="1">
    <citation type="journal article" date="2019" name="Commun. Biol.">
        <title>The bagworm genome reveals a unique fibroin gene that provides high tensile strength.</title>
        <authorList>
            <person name="Kono N."/>
            <person name="Nakamura H."/>
            <person name="Ohtoshi R."/>
            <person name="Tomita M."/>
            <person name="Numata K."/>
            <person name="Arakawa K."/>
        </authorList>
    </citation>
    <scope>NUCLEOTIDE SEQUENCE [LARGE SCALE GENOMIC DNA]</scope>
</reference>
<evidence type="ECO:0000313" key="2">
    <source>
        <dbReference type="EMBL" id="GBP38473.1"/>
    </source>
</evidence>
<dbReference type="AlphaFoldDB" id="A0A4C1VIJ3"/>
<comment type="caution">
    <text evidence="2">The sequence shown here is derived from an EMBL/GenBank/DDBJ whole genome shotgun (WGS) entry which is preliminary data.</text>
</comment>
<feature type="region of interest" description="Disordered" evidence="1">
    <location>
        <begin position="31"/>
        <end position="68"/>
    </location>
</feature>
<feature type="compositionally biased region" description="Basic and acidic residues" evidence="1">
    <location>
        <begin position="31"/>
        <end position="55"/>
    </location>
</feature>
<sequence length="92" mass="10292">MSHEARLSATFLGRFLRVPKRLSRAVCSRGDFPRKDIKSTGEGRLARSRYLDKGPPRPPPSARAIGGPVRSSNVVSYLTSWTALKYPSRYTK</sequence>
<accession>A0A4C1VIJ3</accession>
<keyword evidence="3" id="KW-1185">Reference proteome</keyword>
<dbReference type="EMBL" id="BGZK01000349">
    <property type="protein sequence ID" value="GBP38473.1"/>
    <property type="molecule type" value="Genomic_DNA"/>
</dbReference>
<evidence type="ECO:0000256" key="1">
    <source>
        <dbReference type="SAM" id="MobiDB-lite"/>
    </source>
</evidence>
<name>A0A4C1VIJ3_EUMVA</name>
<dbReference type="Proteomes" id="UP000299102">
    <property type="component" value="Unassembled WGS sequence"/>
</dbReference>
<organism evidence="2 3">
    <name type="scientific">Eumeta variegata</name>
    <name type="common">Bagworm moth</name>
    <name type="synonym">Eumeta japonica</name>
    <dbReference type="NCBI Taxonomy" id="151549"/>
    <lineage>
        <taxon>Eukaryota</taxon>
        <taxon>Metazoa</taxon>
        <taxon>Ecdysozoa</taxon>
        <taxon>Arthropoda</taxon>
        <taxon>Hexapoda</taxon>
        <taxon>Insecta</taxon>
        <taxon>Pterygota</taxon>
        <taxon>Neoptera</taxon>
        <taxon>Endopterygota</taxon>
        <taxon>Lepidoptera</taxon>
        <taxon>Glossata</taxon>
        <taxon>Ditrysia</taxon>
        <taxon>Tineoidea</taxon>
        <taxon>Psychidae</taxon>
        <taxon>Oiketicinae</taxon>
        <taxon>Eumeta</taxon>
    </lineage>
</organism>
<proteinExistence type="predicted"/>
<evidence type="ECO:0000313" key="3">
    <source>
        <dbReference type="Proteomes" id="UP000299102"/>
    </source>
</evidence>